<evidence type="ECO:0000313" key="2">
    <source>
        <dbReference type="Proteomes" id="UP000410492"/>
    </source>
</evidence>
<name>A0A653C4D6_CALMS</name>
<protein>
    <submittedName>
        <fullName evidence="1">Uncharacterized protein</fullName>
    </submittedName>
</protein>
<evidence type="ECO:0000313" key="1">
    <source>
        <dbReference type="EMBL" id="VEN42781.1"/>
    </source>
</evidence>
<organism evidence="1 2">
    <name type="scientific">Callosobruchus maculatus</name>
    <name type="common">Southern cowpea weevil</name>
    <name type="synonym">Pulse bruchid</name>
    <dbReference type="NCBI Taxonomy" id="64391"/>
    <lineage>
        <taxon>Eukaryota</taxon>
        <taxon>Metazoa</taxon>
        <taxon>Ecdysozoa</taxon>
        <taxon>Arthropoda</taxon>
        <taxon>Hexapoda</taxon>
        <taxon>Insecta</taxon>
        <taxon>Pterygota</taxon>
        <taxon>Neoptera</taxon>
        <taxon>Endopterygota</taxon>
        <taxon>Coleoptera</taxon>
        <taxon>Polyphaga</taxon>
        <taxon>Cucujiformia</taxon>
        <taxon>Chrysomeloidea</taxon>
        <taxon>Chrysomelidae</taxon>
        <taxon>Bruchinae</taxon>
        <taxon>Bruchini</taxon>
        <taxon>Callosobruchus</taxon>
    </lineage>
</organism>
<dbReference type="Proteomes" id="UP000410492">
    <property type="component" value="Unassembled WGS sequence"/>
</dbReference>
<reference evidence="1 2" key="1">
    <citation type="submission" date="2019-01" db="EMBL/GenBank/DDBJ databases">
        <authorList>
            <person name="Sayadi A."/>
        </authorList>
    </citation>
    <scope>NUCLEOTIDE SEQUENCE [LARGE SCALE GENOMIC DNA]</scope>
</reference>
<proteinExistence type="predicted"/>
<dbReference type="AlphaFoldDB" id="A0A653C4D6"/>
<keyword evidence="2" id="KW-1185">Reference proteome</keyword>
<accession>A0A653C4D6</accession>
<dbReference type="EMBL" id="CAACVG010006961">
    <property type="protein sequence ID" value="VEN42781.1"/>
    <property type="molecule type" value="Genomic_DNA"/>
</dbReference>
<gene>
    <name evidence="1" type="ORF">CALMAC_LOCUS6149</name>
</gene>
<sequence length="27" mass="3309">MRNVALLFCHKHRCAIRYLYALFTVRI</sequence>